<feature type="chain" id="PRO_5012099236" description="chitinase" evidence="14">
    <location>
        <begin position="19"/>
        <end position="1480"/>
    </location>
</feature>
<dbReference type="InterPro" id="IPR011583">
    <property type="entry name" value="Chitinase_II/V-like_cat"/>
</dbReference>
<keyword evidence="7" id="KW-0843">Virulence</keyword>
<feature type="region of interest" description="Disordered" evidence="13">
    <location>
        <begin position="467"/>
        <end position="487"/>
    </location>
</feature>
<dbReference type="PANTHER" id="PTHR11177">
    <property type="entry name" value="CHITINASE"/>
    <property type="match status" value="1"/>
</dbReference>
<dbReference type="Pfam" id="PF14040">
    <property type="entry name" value="DNase_NucA_NucB"/>
    <property type="match status" value="1"/>
</dbReference>
<dbReference type="Gene3D" id="3.20.20.80">
    <property type="entry name" value="Glycosidases"/>
    <property type="match status" value="1"/>
</dbReference>
<dbReference type="GO" id="GO:0000272">
    <property type="term" value="P:polysaccharide catabolic process"/>
    <property type="evidence" value="ECO:0007669"/>
    <property type="project" value="UniProtKB-KW"/>
</dbReference>
<dbReference type="PANTHER" id="PTHR11177:SF402">
    <property type="entry name" value="CHITINASE"/>
    <property type="match status" value="1"/>
</dbReference>
<feature type="disulfide bond" evidence="11">
    <location>
        <begin position="95"/>
        <end position="99"/>
    </location>
</feature>
<dbReference type="PROSITE" id="PS50941">
    <property type="entry name" value="CHIT_BIND_I_2"/>
    <property type="match status" value="1"/>
</dbReference>
<dbReference type="InterPro" id="IPR017853">
    <property type="entry name" value="GH"/>
</dbReference>
<keyword evidence="14" id="KW-0732">Signal</keyword>
<keyword evidence="8" id="KW-0119">Carbohydrate metabolism</keyword>
<feature type="compositionally biased region" description="Acidic residues" evidence="13">
    <location>
        <begin position="694"/>
        <end position="707"/>
    </location>
</feature>
<dbReference type="Proteomes" id="UP000191672">
    <property type="component" value="Unassembled WGS sequence"/>
</dbReference>
<keyword evidence="18" id="KW-1185">Reference proteome</keyword>
<evidence type="ECO:0000256" key="2">
    <source>
        <dbReference type="ARBA" id="ARBA00008682"/>
    </source>
</evidence>
<evidence type="ECO:0000313" key="18">
    <source>
        <dbReference type="Proteomes" id="UP000191672"/>
    </source>
</evidence>
<evidence type="ECO:0000256" key="3">
    <source>
        <dbReference type="ARBA" id="ARBA00012729"/>
    </source>
</evidence>
<dbReference type="EMBL" id="MDYN01000040">
    <property type="protein sequence ID" value="OQD79993.1"/>
    <property type="molecule type" value="Genomic_DNA"/>
</dbReference>
<dbReference type="GO" id="GO:0008843">
    <property type="term" value="F:endochitinase activity"/>
    <property type="evidence" value="ECO:0007669"/>
    <property type="project" value="UniProtKB-EC"/>
</dbReference>
<evidence type="ECO:0000256" key="12">
    <source>
        <dbReference type="RuleBase" id="RU000489"/>
    </source>
</evidence>
<evidence type="ECO:0000256" key="1">
    <source>
        <dbReference type="ARBA" id="ARBA00000822"/>
    </source>
</evidence>
<keyword evidence="5 12" id="KW-0378">Hydrolase</keyword>
<dbReference type="PROSITE" id="PS01095">
    <property type="entry name" value="GH18_1"/>
    <property type="match status" value="1"/>
</dbReference>
<evidence type="ECO:0000259" key="16">
    <source>
        <dbReference type="PROSITE" id="PS51910"/>
    </source>
</evidence>
<dbReference type="InterPro" id="IPR029476">
    <property type="entry name" value="DNase_NucA_NucB"/>
</dbReference>
<feature type="region of interest" description="Disordered" evidence="13">
    <location>
        <begin position="691"/>
        <end position="711"/>
    </location>
</feature>
<protein>
    <recommendedName>
        <fullName evidence="3">chitinase</fullName>
        <ecNumber evidence="3">3.2.1.14</ecNumber>
    </recommendedName>
</protein>
<dbReference type="Pfam" id="PF00187">
    <property type="entry name" value="Chitin_bind_1"/>
    <property type="match status" value="1"/>
</dbReference>
<comment type="caution">
    <text evidence="11">Lacks conserved residue(s) required for the propagation of feature annotation.</text>
</comment>
<dbReference type="InterPro" id="IPR036861">
    <property type="entry name" value="Endochitinase-like_sf"/>
</dbReference>
<keyword evidence="6" id="KW-0146">Chitin degradation</keyword>
<keyword evidence="10" id="KW-0624">Polysaccharide degradation</keyword>
<dbReference type="SUPFAM" id="SSF51445">
    <property type="entry name" value="(Trans)glycosidases"/>
    <property type="match status" value="1"/>
</dbReference>
<dbReference type="PROSITE" id="PS00026">
    <property type="entry name" value="CHIT_BIND_I_1"/>
    <property type="match status" value="1"/>
</dbReference>
<evidence type="ECO:0000256" key="11">
    <source>
        <dbReference type="PROSITE-ProRule" id="PRU00261"/>
    </source>
</evidence>
<dbReference type="GO" id="GO:0008061">
    <property type="term" value="F:chitin binding"/>
    <property type="evidence" value="ECO:0007669"/>
    <property type="project" value="UniProtKB-UniRule"/>
</dbReference>
<evidence type="ECO:0000256" key="7">
    <source>
        <dbReference type="ARBA" id="ARBA00023026"/>
    </source>
</evidence>
<evidence type="ECO:0000256" key="10">
    <source>
        <dbReference type="ARBA" id="ARBA00023326"/>
    </source>
</evidence>
<evidence type="ECO:0000256" key="9">
    <source>
        <dbReference type="ARBA" id="ARBA00023295"/>
    </source>
</evidence>
<dbReference type="InterPro" id="IPR001002">
    <property type="entry name" value="Chitin-bd_1"/>
</dbReference>
<feature type="compositionally biased region" description="Polar residues" evidence="13">
    <location>
        <begin position="467"/>
        <end position="484"/>
    </location>
</feature>
<dbReference type="InterPro" id="IPR001579">
    <property type="entry name" value="Glyco_hydro_18_chit_AS"/>
</dbReference>
<dbReference type="InterPro" id="IPR029070">
    <property type="entry name" value="Chitinase_insertion_sf"/>
</dbReference>
<evidence type="ECO:0000256" key="5">
    <source>
        <dbReference type="ARBA" id="ARBA00022801"/>
    </source>
</evidence>
<dbReference type="CDD" id="cd00035">
    <property type="entry name" value="ChtBD1"/>
    <property type="match status" value="1"/>
</dbReference>
<evidence type="ECO:0000259" key="15">
    <source>
        <dbReference type="PROSITE" id="PS50941"/>
    </source>
</evidence>
<evidence type="ECO:0000256" key="4">
    <source>
        <dbReference type="ARBA" id="ARBA00022669"/>
    </source>
</evidence>
<feature type="disulfide bond" evidence="11">
    <location>
        <begin position="72"/>
        <end position="84"/>
    </location>
</feature>
<organism evidence="17 18">
    <name type="scientific">Penicillium antarcticum</name>
    <dbReference type="NCBI Taxonomy" id="416450"/>
    <lineage>
        <taxon>Eukaryota</taxon>
        <taxon>Fungi</taxon>
        <taxon>Dikarya</taxon>
        <taxon>Ascomycota</taxon>
        <taxon>Pezizomycotina</taxon>
        <taxon>Eurotiomycetes</taxon>
        <taxon>Eurotiomycetidae</taxon>
        <taxon>Eurotiales</taxon>
        <taxon>Aspergillaceae</taxon>
        <taxon>Penicillium</taxon>
    </lineage>
</organism>
<dbReference type="InterPro" id="IPR018371">
    <property type="entry name" value="Chitin-binding_1_CS"/>
</dbReference>
<dbReference type="SUPFAM" id="SSF54556">
    <property type="entry name" value="Chitinase insertion domain"/>
    <property type="match status" value="1"/>
</dbReference>
<comment type="caution">
    <text evidence="17">The sequence shown here is derived from an EMBL/GenBank/DDBJ whole genome shotgun (WGS) entry which is preliminary data.</text>
</comment>
<accession>A0A1V6PSS6</accession>
<feature type="signal peptide" evidence="14">
    <location>
        <begin position="1"/>
        <end position="18"/>
    </location>
</feature>
<feature type="region of interest" description="Disordered" evidence="13">
    <location>
        <begin position="1242"/>
        <end position="1297"/>
    </location>
</feature>
<sequence length="1480" mass="164567">MCWWLLFLLLAGTITVWAQQDSVCSELVPCKNGCYSSSGSCGFTEEHCGDGCMSNCNATAECGKYSKGKVECPLGVCCSPAGFCGTTSDFCGEGCQSGCKEINEPSCDSHTDVMKLYRRVAYYELFNIANRKCDKYIAEHIPAGGLTLLNLAFAVISDKFKISEDDTTIWSDLVADYENTETFMDSLVAYLEKYGLDGVDLDWEYPVAEDRGGAEEDYGHYVTFVARLRERFDQENHGWEISVTVPASYWYLRGFNLEEIQKHISYFNLMSYDFHGHTNLTEAKQGLDLLWRNNVKPENVVIGFGFYGRSFTMSDSTCHDPSEGCQFSTAGMPGDCSDAAGILTYAEIRSRNNSLNTDTYYDKESTTKYMTYSADQWISYDDEESFTAKKRFLTSQCLSGLMIWAIEQDTQDCDAMNALFRDAATDGALTRGGELSDEQKEKLTNEFASFNGQNCFVTELCTDGSSKESGPNQKCPSGTSSVSTAHAPLQKAGTMPSNCQWNTLSLTPWEKGSVSKATAPYAATQLNFSICATGVALKDGYENAASRHDTDEGGWCSREFNSDLHDRFKRGSCCPKSKKFDNCDWTTEDAISKLDDANCQPRQCKKTQTSISEAYEPTINPYSAKYCIGDCTVGDQCTANPILPQFDPAFHLCCDPPSEYTEDWPVPPSFLWEDAYEDDDDDVAWAFADNQSNNDEESSDDPIEEDPSDHAYGFLMLDGPSESIDNAFDDSYTVARRSSKLPNRRRSTITANTTVLDSTFDHAEETIFVYCNHPKGSPECQKIFRKGAEDTIIKLPDHIGEGPFARVISMTQAPHTYELPHHHVRARSVESNENEVYELKIDYNFHLIKRDDVKLGSGSTDMMESSEIGLGKRWFGTFMGWLKKMNTVEAGNDGVLNMAFQKSFLLYRAVKGCARRAFYAEMRMYLDADVQMDATYAYYLSGTIVPLKVDDSYGYLGIEPSAYLGLRLEGNAIMTYTSEWRKLIDTLAYPGLSIKGIATVGPSLDIYGRIRGSVTLNGQAKAGARVHFGRVELYFPQDEEGTKGDTDYDKIEDIKSQQERPKTGLEPQFYASAQASANLAIDVSLNARIGIEVGPAILGKGNLVDAQIIAFMNSTLDFSATVIGSVGTYSDPTYAYKYGAYLYYNLGYGGFANILGDTWNWHFTPVYLYSLPGNKYTIYENSNIKADATLNSKRNVKILPDSDEKGLFHDDNDDAVWDDSGLEPYVPPATHVHHRRNHMPLHHKVHSSHDGKSNATSPSPDVGSVIFKRADSDDEKEPDTASSSSFTGSQKFDCPASVNKQPTLPEFRYNCQAFSANQVVTTDGSSQTIRGICDGIFGWFGSDGASSDGVELSWDPNRRDKRDAYTCNIWRDTKKKKTKTYCTDQKEKLNAAAGLGKKVNTISCDEFPFGGVEEGGNWGAKYKPHRVPPTANCVPVWQQSLQGNCNGLLSTLYTNVAYFDRNTDSDKDDDTDSDKDDWKL</sequence>
<feature type="disulfide bond" evidence="11">
    <location>
        <begin position="77"/>
        <end position="91"/>
    </location>
</feature>
<evidence type="ECO:0000313" key="17">
    <source>
        <dbReference type="EMBL" id="OQD79993.1"/>
    </source>
</evidence>
<dbReference type="InterPro" id="IPR050314">
    <property type="entry name" value="Glycosyl_Hydrlase_18"/>
</dbReference>
<reference evidence="18" key="1">
    <citation type="journal article" date="2017" name="Nat. Microbiol.">
        <title>Global analysis of biosynthetic gene clusters reveals vast potential of secondary metabolite production in Penicillium species.</title>
        <authorList>
            <person name="Nielsen J.C."/>
            <person name="Grijseels S."/>
            <person name="Prigent S."/>
            <person name="Ji B."/>
            <person name="Dainat J."/>
            <person name="Nielsen K.F."/>
            <person name="Frisvad J.C."/>
            <person name="Workman M."/>
            <person name="Nielsen J."/>
        </authorList>
    </citation>
    <scope>NUCLEOTIDE SEQUENCE [LARGE SCALE GENOMIC DNA]</scope>
    <source>
        <strain evidence="18">IBT 31811</strain>
    </source>
</reference>
<evidence type="ECO:0000256" key="8">
    <source>
        <dbReference type="ARBA" id="ARBA00023277"/>
    </source>
</evidence>
<dbReference type="GO" id="GO:0006032">
    <property type="term" value="P:chitin catabolic process"/>
    <property type="evidence" value="ECO:0007669"/>
    <property type="project" value="UniProtKB-KW"/>
</dbReference>
<proteinExistence type="inferred from homology"/>
<keyword evidence="9 12" id="KW-0326">Glycosidase</keyword>
<dbReference type="SMART" id="SM00636">
    <property type="entry name" value="Glyco_18"/>
    <property type="match status" value="1"/>
</dbReference>
<dbReference type="SMART" id="SM00270">
    <property type="entry name" value="ChtBD1"/>
    <property type="match status" value="2"/>
</dbReference>
<dbReference type="Gene3D" id="3.10.50.10">
    <property type="match status" value="1"/>
</dbReference>
<name>A0A1V6PSS6_9EURO</name>
<dbReference type="InterPro" id="IPR001223">
    <property type="entry name" value="Glyco_hydro18_cat"/>
</dbReference>
<dbReference type="Pfam" id="PF00704">
    <property type="entry name" value="Glyco_hydro_18"/>
    <property type="match status" value="1"/>
</dbReference>
<feature type="domain" description="Chitin-binding type-1" evidence="15">
    <location>
        <begin position="59"/>
        <end position="101"/>
    </location>
</feature>
<gene>
    <name evidence="17" type="ORF">PENANT_c040G10948</name>
</gene>
<dbReference type="Gene3D" id="3.30.60.10">
    <property type="entry name" value="Endochitinase-like"/>
    <property type="match status" value="1"/>
</dbReference>
<evidence type="ECO:0000256" key="14">
    <source>
        <dbReference type="SAM" id="SignalP"/>
    </source>
</evidence>
<comment type="similarity">
    <text evidence="2">Belongs to the glycosyl hydrolase 18 family. Chitinase class V subfamily.</text>
</comment>
<evidence type="ECO:0000256" key="6">
    <source>
        <dbReference type="ARBA" id="ARBA00023024"/>
    </source>
</evidence>
<feature type="domain" description="GH18" evidence="16">
    <location>
        <begin position="95"/>
        <end position="426"/>
    </location>
</feature>
<feature type="compositionally biased region" description="Polar residues" evidence="13">
    <location>
        <begin position="1280"/>
        <end position="1290"/>
    </location>
</feature>
<evidence type="ECO:0000256" key="13">
    <source>
        <dbReference type="SAM" id="MobiDB-lite"/>
    </source>
</evidence>
<dbReference type="SUPFAM" id="SSF57016">
    <property type="entry name" value="Plant lectins/antimicrobial peptides"/>
    <property type="match status" value="1"/>
</dbReference>
<dbReference type="STRING" id="416450.A0A1V6PSS6"/>
<comment type="catalytic activity">
    <reaction evidence="1">
        <text>Random endo-hydrolysis of N-acetyl-beta-D-glucosaminide (1-&gt;4)-beta-linkages in chitin and chitodextrins.</text>
        <dbReference type="EC" id="3.2.1.14"/>
    </reaction>
</comment>
<dbReference type="EC" id="3.2.1.14" evidence="3"/>
<keyword evidence="11" id="KW-1015">Disulfide bond</keyword>
<keyword evidence="4 11" id="KW-0147">Chitin-binding</keyword>
<dbReference type="PROSITE" id="PS51910">
    <property type="entry name" value="GH18_2"/>
    <property type="match status" value="1"/>
</dbReference>